<comment type="subcellular location">
    <subcellularLocation>
        <location evidence="1">Membrane</location>
        <topology evidence="1">Multi-pass membrane protein</topology>
    </subcellularLocation>
</comment>
<sequence length="686" mass="76706">MHIKLNDLFRKMQEQLDTPKAVLDENLLIELVNRIRPSDTQDLEETHQKFQAFLQALLLTPDASSTLQHFVLRLINQYKQTSLYADTGILSLDGFWNQLFQRLGAHFLPLIHDESQLQDLVRRVFPLRSDKYWLDNIEDAEWQQLFTLLNCGNGGQTQKRLIRSEIIKALTVLSYRVSGIGLYPEFINAYPELSEYDSPFLAQNREINEFIQLYKIADQQHDQISAIQPPDASQALVMIDQCHDVSSKIRRATKRTGVSISLTYLLSLLEQCLERIELLLNLIVAQDKVAYVSAGQLLVDVTAALYSERSVRSLLAENSELIALQVTENASKTGEHYVSTDKDGFWSMYKAAAGAGVLIAMMATLKTLASRLVLAPMMQAIINSMIYSFGFMLIHVLHFTVATKQPAMTAAALASTVQHRKGSRMAQIAELAALIINIIRTQFVAILGNISIAIPVAALIAFSWDAMLHEPLMSHAKASHLLHDLNPFTSLAIPHAAIAGVFLFLSGLIAGYFDNMAVYRKVGPRLKAHLHLKKLLGQERLNIFATYIERNLGALAGNFLFGIMLGSTATLGYILGLPIDIRHIAFASANFIQGLMNINGSPEIGLIIVSFLGVLLIGLTNLFVSFTLTIIVALRARRVRFEQWKPLAKLVLTHFLTRPSDFFWPPKQPLTVDDDSSSNTDRNDKI</sequence>
<organism evidence="6 7">
    <name type="scientific">Acinetobacter towneri</name>
    <dbReference type="NCBI Taxonomy" id="202956"/>
    <lineage>
        <taxon>Bacteria</taxon>
        <taxon>Pseudomonadati</taxon>
        <taxon>Pseudomonadota</taxon>
        <taxon>Gammaproteobacteria</taxon>
        <taxon>Moraxellales</taxon>
        <taxon>Moraxellaceae</taxon>
        <taxon>Acinetobacter</taxon>
    </lineage>
</organism>
<evidence type="ECO:0000313" key="7">
    <source>
        <dbReference type="Proteomes" id="UP000186931"/>
    </source>
</evidence>
<dbReference type="Pfam" id="PF10136">
    <property type="entry name" value="SpecificRecomb"/>
    <property type="match status" value="1"/>
</dbReference>
<evidence type="ECO:0000256" key="3">
    <source>
        <dbReference type="ARBA" id="ARBA00022989"/>
    </source>
</evidence>
<feature type="transmembrane region" description="Helical" evidence="5">
    <location>
        <begin position="552"/>
        <end position="575"/>
    </location>
</feature>
<name>A0A1E8E2X2_9GAMM</name>
<proteinExistence type="predicted"/>
<accession>A0A1E8E2X2</accession>
<dbReference type="AlphaFoldDB" id="A0A1E8E2X2"/>
<dbReference type="STRING" id="202956.BJN41_04400"/>
<dbReference type="InterPro" id="IPR011385">
    <property type="entry name" value="Site-sp_rcmbase"/>
</dbReference>
<feature type="transmembrane region" description="Helical" evidence="5">
    <location>
        <begin position="351"/>
        <end position="374"/>
    </location>
</feature>
<feature type="transmembrane region" description="Helical" evidence="5">
    <location>
        <begin position="443"/>
        <end position="464"/>
    </location>
</feature>
<keyword evidence="3 5" id="KW-1133">Transmembrane helix</keyword>
<feature type="transmembrane region" description="Helical" evidence="5">
    <location>
        <begin position="492"/>
        <end position="513"/>
    </location>
</feature>
<evidence type="ECO:0000256" key="5">
    <source>
        <dbReference type="SAM" id="Phobius"/>
    </source>
</evidence>
<comment type="caution">
    <text evidence="6">The sequence shown here is derived from an EMBL/GenBank/DDBJ whole genome shotgun (WGS) entry which is preliminary data.</text>
</comment>
<protein>
    <submittedName>
        <fullName evidence="6">Recombinase</fullName>
    </submittedName>
</protein>
<keyword evidence="2 5" id="KW-0812">Transmembrane</keyword>
<keyword evidence="4 5" id="KW-0472">Membrane</keyword>
<dbReference type="Gene3D" id="1.20.1080.10">
    <property type="entry name" value="Glycerol uptake facilitator protein"/>
    <property type="match status" value="1"/>
</dbReference>
<evidence type="ECO:0000256" key="2">
    <source>
        <dbReference type="ARBA" id="ARBA00022692"/>
    </source>
</evidence>
<dbReference type="eggNOG" id="COG4389">
    <property type="taxonomic scope" value="Bacteria"/>
</dbReference>
<evidence type="ECO:0000313" key="6">
    <source>
        <dbReference type="EMBL" id="OFE43960.1"/>
    </source>
</evidence>
<dbReference type="PIRSF" id="PIRSF015380">
    <property type="entry name" value="Site-sp_rcmb"/>
    <property type="match status" value="1"/>
</dbReference>
<dbReference type="GO" id="GO:0016020">
    <property type="term" value="C:membrane"/>
    <property type="evidence" value="ECO:0007669"/>
    <property type="project" value="UniProtKB-SubCell"/>
</dbReference>
<feature type="transmembrane region" description="Helical" evidence="5">
    <location>
        <begin position="604"/>
        <end position="634"/>
    </location>
</feature>
<evidence type="ECO:0000256" key="1">
    <source>
        <dbReference type="ARBA" id="ARBA00004141"/>
    </source>
</evidence>
<dbReference type="Proteomes" id="UP000186931">
    <property type="component" value="Unassembled WGS sequence"/>
</dbReference>
<gene>
    <name evidence="6" type="ORF">BJN41_04400</name>
</gene>
<reference evidence="6 7" key="1">
    <citation type="submission" date="2016-10" db="EMBL/GenBank/DDBJ databases">
        <title>Genome of airborne Acinetobacter sp. 5-2Ac02 in the hospital environment: Species near to Acinetobacter towneri.</title>
        <authorList>
            <person name="Barbosa B."/>
            <person name="Fernandez-Garcia L."/>
            <person name="Gato E."/>
            <person name="Leao R."/>
            <person name="Albano R."/>
            <person name="Fernandez B."/>
            <person name="Fernandez-Cuenca F."/>
            <person name="Marques E."/>
            <person name="Tomas M."/>
        </authorList>
    </citation>
    <scope>NUCLEOTIDE SEQUENCE [LARGE SCALE GENOMIC DNA]</scope>
    <source>
        <strain evidence="6 7">5-2Ac02</strain>
    </source>
</reference>
<dbReference type="InterPro" id="IPR023271">
    <property type="entry name" value="Aquaporin-like"/>
</dbReference>
<dbReference type="RefSeq" id="WP_070153960.1">
    <property type="nucleotide sequence ID" value="NZ_MKQS01000007.1"/>
</dbReference>
<feature type="transmembrane region" description="Helical" evidence="5">
    <location>
        <begin position="380"/>
        <end position="401"/>
    </location>
</feature>
<evidence type="ECO:0000256" key="4">
    <source>
        <dbReference type="ARBA" id="ARBA00023136"/>
    </source>
</evidence>
<dbReference type="EMBL" id="MKQS01000007">
    <property type="protein sequence ID" value="OFE43960.1"/>
    <property type="molecule type" value="Genomic_DNA"/>
</dbReference>